<feature type="domain" description="eCIS core" evidence="2">
    <location>
        <begin position="93"/>
        <end position="158"/>
    </location>
</feature>
<keyword evidence="4" id="KW-1185">Reference proteome</keyword>
<evidence type="ECO:0000313" key="4">
    <source>
        <dbReference type="Proteomes" id="UP001167796"/>
    </source>
</evidence>
<name>A0ABT9AF04_9BACT</name>
<evidence type="ECO:0000256" key="1">
    <source>
        <dbReference type="SAM" id="MobiDB-lite"/>
    </source>
</evidence>
<protein>
    <submittedName>
        <fullName evidence="3">DUF4157 domain-containing protein</fullName>
    </submittedName>
</protein>
<dbReference type="Pfam" id="PF13699">
    <property type="entry name" value="eCIS_core"/>
    <property type="match status" value="1"/>
</dbReference>
<feature type="region of interest" description="Disordered" evidence="1">
    <location>
        <begin position="156"/>
        <end position="201"/>
    </location>
</feature>
<dbReference type="InterPro" id="IPR025295">
    <property type="entry name" value="eCIS_core_dom"/>
</dbReference>
<gene>
    <name evidence="3" type="ORF">Q5H92_17335</name>
</gene>
<reference evidence="3" key="1">
    <citation type="submission" date="2023-07" db="EMBL/GenBank/DDBJ databases">
        <authorList>
            <person name="Kim M.K."/>
        </authorList>
    </citation>
    <scope>NUCLEOTIDE SEQUENCE</scope>
    <source>
        <strain evidence="3">M29</strain>
    </source>
</reference>
<comment type="caution">
    <text evidence="3">The sequence shown here is derived from an EMBL/GenBank/DDBJ whole genome shotgun (WGS) entry which is preliminary data.</text>
</comment>
<organism evidence="3 4">
    <name type="scientific">Hymenobacter mellowenesis</name>
    <dbReference type="NCBI Taxonomy" id="3063995"/>
    <lineage>
        <taxon>Bacteria</taxon>
        <taxon>Pseudomonadati</taxon>
        <taxon>Bacteroidota</taxon>
        <taxon>Cytophagia</taxon>
        <taxon>Cytophagales</taxon>
        <taxon>Hymenobacteraceae</taxon>
        <taxon>Hymenobacter</taxon>
    </lineage>
</organism>
<feature type="region of interest" description="Disordered" evidence="1">
    <location>
        <begin position="1"/>
        <end position="45"/>
    </location>
</feature>
<sequence length="201" mass="21550">MPAPAPKVEKSKVSTASERAPARPGHQGPTALADNRPQAAAQRQLQGLITQSPQVQQAAALQARVAQSPRQQQVVQLKAVSAPVQRKANRTGLPDELKAGVEHLSGHSLDDVKVHYNSTRPAQLQAHAYAQGTDIHLAPGQETHLPHEAWHVVQQKQGRVKPTMQLKSKESVNDSTGLEKEADVMGSKSLNAVSKPAAPTR</sequence>
<evidence type="ECO:0000313" key="3">
    <source>
        <dbReference type="EMBL" id="MDO7848133.1"/>
    </source>
</evidence>
<accession>A0ABT9AF04</accession>
<dbReference type="RefSeq" id="WP_305012814.1">
    <property type="nucleotide sequence ID" value="NZ_JAUQSX010000009.1"/>
</dbReference>
<evidence type="ECO:0000259" key="2">
    <source>
        <dbReference type="Pfam" id="PF13699"/>
    </source>
</evidence>
<proteinExistence type="predicted"/>
<dbReference type="EMBL" id="JAUQSX010000009">
    <property type="protein sequence ID" value="MDO7848133.1"/>
    <property type="molecule type" value="Genomic_DNA"/>
</dbReference>
<dbReference type="Proteomes" id="UP001167796">
    <property type="component" value="Unassembled WGS sequence"/>
</dbReference>
<feature type="compositionally biased region" description="Basic and acidic residues" evidence="1">
    <location>
        <begin position="167"/>
        <end position="183"/>
    </location>
</feature>